<reference evidence="1 2" key="1">
    <citation type="journal article" date="2022" name="Int. J. Syst. Evol. Microbiol.">
        <title>Miniphocaeibacter halophilus sp. nov., an ammonium-tolerant acetate-producing bacterium isolated from a biogas system.</title>
        <authorList>
            <person name="Schnurer A."/>
            <person name="Singh A."/>
            <person name="Bi S."/>
            <person name="Qiao W."/>
            <person name="Westerholm M."/>
        </authorList>
    </citation>
    <scope>NUCLEOTIDE SEQUENCE [LARGE SCALE GENOMIC DNA]</scope>
    <source>
        <strain evidence="1 2">AMB_01</strain>
    </source>
</reference>
<organism evidence="1 2">
    <name type="scientific">Miniphocaeibacter halophilus</name>
    <dbReference type="NCBI Taxonomy" id="2931922"/>
    <lineage>
        <taxon>Bacteria</taxon>
        <taxon>Bacillati</taxon>
        <taxon>Bacillota</taxon>
        <taxon>Tissierellia</taxon>
        <taxon>Tissierellales</taxon>
        <taxon>Peptoniphilaceae</taxon>
        <taxon>Miniphocaeibacter</taxon>
    </lineage>
</organism>
<keyword evidence="1" id="KW-0418">Kinase</keyword>
<keyword evidence="2" id="KW-1185">Reference proteome</keyword>
<gene>
    <name evidence="1" type="ORF">JFY71_02190</name>
</gene>
<dbReference type="EMBL" id="CP066744">
    <property type="protein sequence ID" value="QQK08374.1"/>
    <property type="molecule type" value="Genomic_DNA"/>
</dbReference>
<sequence length="328" mass="36792">MNILAYGEVMMRLTAPFYRKLSQIENLEMSFTGTGVNLLSSLALNGYNTEILTTLPNNNVGKTAASAIRKLGISDKKISFSGNHIGVYFLELGYGKRPSEVTYLNRENSSFGESKLSEEDIIRALEGVNVVHICGIALSVSEITRKNAVLIAQLASSRGIKICFDFNYRPTLNSEKNKSKLIESYTKVLKCSDLVFGSIRDLRDLMGISGKDESEIIKKFKSQFNIEYFAGTKRHEIDGKKYIDGFIYNQEKYFISSKKEIEVLDRIGTGDAFAAGIITGILDKWDMDYTVEFAITCSELAHTTYGDSPVLDKDFVKNYMINKNDLIR</sequence>
<name>A0AC61MYG1_9FIRM</name>
<protein>
    <submittedName>
        <fullName evidence="1">Sugar kinase</fullName>
    </submittedName>
</protein>
<evidence type="ECO:0000313" key="2">
    <source>
        <dbReference type="Proteomes" id="UP000595814"/>
    </source>
</evidence>
<keyword evidence="1" id="KW-0808">Transferase</keyword>
<evidence type="ECO:0000313" key="1">
    <source>
        <dbReference type="EMBL" id="QQK08374.1"/>
    </source>
</evidence>
<dbReference type="Proteomes" id="UP000595814">
    <property type="component" value="Chromosome"/>
</dbReference>
<accession>A0AC61MYG1</accession>
<proteinExistence type="predicted"/>